<protein>
    <submittedName>
        <fullName evidence="1">Uncharacterized protein</fullName>
    </submittedName>
</protein>
<name>A0A383EKI0_9ZZZZ</name>
<evidence type="ECO:0000313" key="1">
    <source>
        <dbReference type="EMBL" id="SVE56830.1"/>
    </source>
</evidence>
<dbReference type="AlphaFoldDB" id="A0A383EKI0"/>
<gene>
    <name evidence="1" type="ORF">METZ01_LOCUS509684</name>
</gene>
<dbReference type="EMBL" id="UINC01226371">
    <property type="protein sequence ID" value="SVE56830.1"/>
    <property type="molecule type" value="Genomic_DNA"/>
</dbReference>
<organism evidence="1">
    <name type="scientific">marine metagenome</name>
    <dbReference type="NCBI Taxonomy" id="408172"/>
    <lineage>
        <taxon>unclassified sequences</taxon>
        <taxon>metagenomes</taxon>
        <taxon>ecological metagenomes</taxon>
    </lineage>
</organism>
<reference evidence="1" key="1">
    <citation type="submission" date="2018-05" db="EMBL/GenBank/DDBJ databases">
        <authorList>
            <person name="Lanie J.A."/>
            <person name="Ng W.-L."/>
            <person name="Kazmierczak K.M."/>
            <person name="Andrzejewski T.M."/>
            <person name="Davidsen T.M."/>
            <person name="Wayne K.J."/>
            <person name="Tettelin H."/>
            <person name="Glass J.I."/>
            <person name="Rusch D."/>
            <person name="Podicherti R."/>
            <person name="Tsui H.-C.T."/>
            <person name="Winkler M.E."/>
        </authorList>
    </citation>
    <scope>NUCLEOTIDE SEQUENCE</scope>
</reference>
<feature type="non-terminal residue" evidence="1">
    <location>
        <position position="230"/>
    </location>
</feature>
<accession>A0A383EKI0</accession>
<proteinExistence type="predicted"/>
<sequence>MAAEFGLVGLSTDNANGFMDDGNLLMMPMPAIIPDGSAANPGGVSMFGIYTGMPYDTVRKVTATSILHHEEVGDLWGQLSHDRDAVVLNNHTLAELVTGKPYPTDFVFIYDDELVPASIMPGSIPTDGPGSLNDFKWQPAMGVWQLDMVDSALSFTGLVEHLNVHVDAIPNLSLIGNRGIDVHLDPDESEDFLVEVPFNATNMIVQLTEMTGPVDVYIRKDQEPDIKSDP</sequence>